<keyword evidence="2" id="KW-1185">Reference proteome</keyword>
<comment type="caution">
    <text evidence="1">The sequence shown here is derived from an EMBL/GenBank/DDBJ whole genome shotgun (WGS) entry which is preliminary data.</text>
</comment>
<gene>
    <name evidence="1" type="ORF">GCM10023094_32840</name>
</gene>
<protein>
    <submittedName>
        <fullName evidence="1">Uncharacterized protein</fullName>
    </submittedName>
</protein>
<organism evidence="1 2">
    <name type="scientific">Rhodococcus olei</name>
    <dbReference type="NCBI Taxonomy" id="2161675"/>
    <lineage>
        <taxon>Bacteria</taxon>
        <taxon>Bacillati</taxon>
        <taxon>Actinomycetota</taxon>
        <taxon>Actinomycetes</taxon>
        <taxon>Mycobacteriales</taxon>
        <taxon>Nocardiaceae</taxon>
        <taxon>Rhodococcus</taxon>
    </lineage>
</organism>
<dbReference type="Proteomes" id="UP001501183">
    <property type="component" value="Unassembled WGS sequence"/>
</dbReference>
<evidence type="ECO:0000313" key="2">
    <source>
        <dbReference type="Proteomes" id="UP001501183"/>
    </source>
</evidence>
<name>A0ABP8P9F5_9NOCA</name>
<dbReference type="RefSeq" id="WP_345347096.1">
    <property type="nucleotide sequence ID" value="NZ_BAABFB010000050.1"/>
</dbReference>
<dbReference type="EMBL" id="BAABFB010000050">
    <property type="protein sequence ID" value="GAA4482603.1"/>
    <property type="molecule type" value="Genomic_DNA"/>
</dbReference>
<proteinExistence type="predicted"/>
<sequence>MMQRVRLGARGCVSILGTRIPIDMKPVHRMTPTIHPSASDESFEELQRDPFFEVVTDLIADYLADAFDDPAGAEVDGWTLSALPSTDWTADRHRLFTLGVGPTEVLFVERFLEGGDIVDYRVALCVSLSALLEATSATLDELALRYPLLRMERGDASADCVLIDWFVSDGGADDQFFDLPLATSIRPLAERLAAQGRGPYAQFHNRMFAAHALRAAH</sequence>
<evidence type="ECO:0000313" key="1">
    <source>
        <dbReference type="EMBL" id="GAA4482603.1"/>
    </source>
</evidence>
<reference evidence="2" key="1">
    <citation type="journal article" date="2019" name="Int. J. Syst. Evol. Microbiol.">
        <title>The Global Catalogue of Microorganisms (GCM) 10K type strain sequencing project: providing services to taxonomists for standard genome sequencing and annotation.</title>
        <authorList>
            <consortium name="The Broad Institute Genomics Platform"/>
            <consortium name="The Broad Institute Genome Sequencing Center for Infectious Disease"/>
            <person name="Wu L."/>
            <person name="Ma J."/>
        </authorList>
    </citation>
    <scope>NUCLEOTIDE SEQUENCE [LARGE SCALE GENOMIC DNA]</scope>
    <source>
        <strain evidence="2">JCM 32206</strain>
    </source>
</reference>
<accession>A0ABP8P9F5</accession>